<dbReference type="GeneID" id="81395785"/>
<feature type="compositionally biased region" description="Polar residues" evidence="1">
    <location>
        <begin position="25"/>
        <end position="37"/>
    </location>
</feature>
<feature type="compositionally biased region" description="Acidic residues" evidence="1">
    <location>
        <begin position="321"/>
        <end position="336"/>
    </location>
</feature>
<protein>
    <recommendedName>
        <fullName evidence="4">Pathway-specific nitrogen regulator</fullName>
    </recommendedName>
</protein>
<feature type="region of interest" description="Disordered" evidence="1">
    <location>
        <begin position="304"/>
        <end position="344"/>
    </location>
</feature>
<evidence type="ECO:0008006" key="4">
    <source>
        <dbReference type="Google" id="ProtNLM"/>
    </source>
</evidence>
<comment type="caution">
    <text evidence="2">The sequence shown here is derived from an EMBL/GenBank/DDBJ whole genome shotgun (WGS) entry which is preliminary data.</text>
</comment>
<dbReference type="EMBL" id="JAPMSZ010000009">
    <property type="protein sequence ID" value="KAJ5091218.1"/>
    <property type="molecule type" value="Genomic_DNA"/>
</dbReference>
<accession>A0A9W9F0B4</accession>
<dbReference type="AlphaFoldDB" id="A0A9W9F0B4"/>
<feature type="compositionally biased region" description="Low complexity" evidence="1">
    <location>
        <begin position="88"/>
        <end position="103"/>
    </location>
</feature>
<keyword evidence="3" id="KW-1185">Reference proteome</keyword>
<dbReference type="Proteomes" id="UP001141434">
    <property type="component" value="Unassembled WGS sequence"/>
</dbReference>
<evidence type="ECO:0000313" key="2">
    <source>
        <dbReference type="EMBL" id="KAJ5091218.1"/>
    </source>
</evidence>
<evidence type="ECO:0000256" key="1">
    <source>
        <dbReference type="SAM" id="MobiDB-lite"/>
    </source>
</evidence>
<reference evidence="2" key="2">
    <citation type="journal article" date="2023" name="IMA Fungus">
        <title>Comparative genomic study of the Penicillium genus elucidates a diverse pangenome and 15 lateral gene transfer events.</title>
        <authorList>
            <person name="Petersen C."/>
            <person name="Sorensen T."/>
            <person name="Nielsen M.R."/>
            <person name="Sondergaard T.E."/>
            <person name="Sorensen J.L."/>
            <person name="Fitzpatrick D.A."/>
            <person name="Frisvad J.C."/>
            <person name="Nielsen K.L."/>
        </authorList>
    </citation>
    <scope>NUCLEOTIDE SEQUENCE</scope>
    <source>
        <strain evidence="2">IBT 34128</strain>
    </source>
</reference>
<feature type="compositionally biased region" description="Low complexity" evidence="1">
    <location>
        <begin position="594"/>
        <end position="622"/>
    </location>
</feature>
<evidence type="ECO:0000313" key="3">
    <source>
        <dbReference type="Proteomes" id="UP001141434"/>
    </source>
</evidence>
<feature type="region of interest" description="Disordered" evidence="1">
    <location>
        <begin position="551"/>
        <end position="662"/>
    </location>
</feature>
<dbReference type="OrthoDB" id="5369448at2759"/>
<sequence>MARLNDDQEDSMVHSTDILSPTPCTPNKQHLTSTLDTPDTHSEADSVRDDASVSVKDYGYQSSASSTRHSSSDIFGREVDDELEQMKSRASSRSSFSSVPASVLVHPYEQQKPIPTIEAHERAGGYTTEEDEASFGGFDGPPPRTIHSIRYREAAFRKPSSVRAMQMHTEDEADSDEFLTPPRRRPGMRSPGSSPLKRSPYYSPTASANKPKPKKEFPLVLLHCNLLPPSLPVPGAANPQNEKILEEVLPSQFWKRWRRLQDKAGSGMLRDRGVLISHPEDVYDMLEERLLESLELQHSRVRNGHFLGHESGPGSETELSEKDESETDGEQGEECPDCGGHALRHGDSNRKWEIRVYAANGLMRAGAWAAAWKEMEKVDVEVGLWLPSDVRRALEKRLSEARMAVAKEEPRSAAMEEHLQFIPTSPPSSIQGHARGISDTSFQPDVAIPRLSATEDRHHPALEVRQGQKQHEVALQTLIVNYIRVLAGDRRNVALVVLSILVAFLAIGSHQRPPPSFDVRPFPREMFESSALPSLSMATMAPVSSSENMVSSASTDILDSTPSVPVPVSETTTPAVKEEASSPSEAVQSSTQTVEPAEAVPEPAVEVPVEFVAEYPVEPEVASPTDSAVEMDAEEAERESPEEPAAPEEAQLETEEVPEETY</sequence>
<proteinExistence type="predicted"/>
<dbReference type="RefSeq" id="XP_056509416.1">
    <property type="nucleotide sequence ID" value="XM_056656616.1"/>
</dbReference>
<feature type="region of interest" description="Disordered" evidence="1">
    <location>
        <begin position="1"/>
        <end position="213"/>
    </location>
</feature>
<feature type="compositionally biased region" description="Polar residues" evidence="1">
    <location>
        <begin position="581"/>
        <end position="593"/>
    </location>
</feature>
<name>A0A9W9F0B4_9EURO</name>
<organism evidence="2 3">
    <name type="scientific">Penicillium alfredii</name>
    <dbReference type="NCBI Taxonomy" id="1506179"/>
    <lineage>
        <taxon>Eukaryota</taxon>
        <taxon>Fungi</taxon>
        <taxon>Dikarya</taxon>
        <taxon>Ascomycota</taxon>
        <taxon>Pezizomycotina</taxon>
        <taxon>Eurotiomycetes</taxon>
        <taxon>Eurotiomycetidae</taxon>
        <taxon>Eurotiales</taxon>
        <taxon>Aspergillaceae</taxon>
        <taxon>Penicillium</taxon>
    </lineage>
</organism>
<gene>
    <name evidence="2" type="ORF">NUU61_006088</name>
</gene>
<feature type="compositionally biased region" description="Basic and acidic residues" evidence="1">
    <location>
        <begin position="38"/>
        <end position="51"/>
    </location>
</feature>
<feature type="compositionally biased region" description="Polar residues" evidence="1">
    <location>
        <begin position="555"/>
        <end position="574"/>
    </location>
</feature>
<reference evidence="2" key="1">
    <citation type="submission" date="2022-11" db="EMBL/GenBank/DDBJ databases">
        <authorList>
            <person name="Petersen C."/>
        </authorList>
    </citation>
    <scope>NUCLEOTIDE SEQUENCE</scope>
    <source>
        <strain evidence="2">IBT 34128</strain>
    </source>
</reference>
<feature type="compositionally biased region" description="Acidic residues" evidence="1">
    <location>
        <begin position="629"/>
        <end position="662"/>
    </location>
</feature>